<accession>A0A2V0NPG1</accession>
<dbReference type="InterPro" id="IPR027640">
    <property type="entry name" value="Kinesin-like_fam"/>
</dbReference>
<keyword evidence="4 9" id="KW-0547">Nucleotide-binding</keyword>
<name>A0A2V0NPG1_9CHLO</name>
<feature type="coiled-coil region" evidence="11">
    <location>
        <begin position="458"/>
        <end position="615"/>
    </location>
</feature>
<feature type="compositionally biased region" description="Low complexity" evidence="12">
    <location>
        <begin position="397"/>
        <end position="408"/>
    </location>
</feature>
<keyword evidence="8" id="KW-0206">Cytoskeleton</keyword>
<feature type="region of interest" description="Disordered" evidence="12">
    <location>
        <begin position="382"/>
        <end position="408"/>
    </location>
</feature>
<dbReference type="Proteomes" id="UP000247498">
    <property type="component" value="Unassembled WGS sequence"/>
</dbReference>
<evidence type="ECO:0000256" key="8">
    <source>
        <dbReference type="ARBA" id="ARBA00023212"/>
    </source>
</evidence>
<keyword evidence="6 11" id="KW-0175">Coiled coil</keyword>
<dbReference type="PANTHER" id="PTHR47969">
    <property type="entry name" value="CHROMOSOME-ASSOCIATED KINESIN KIF4A-RELATED"/>
    <property type="match status" value="1"/>
</dbReference>
<keyword evidence="2" id="KW-0963">Cytoplasm</keyword>
<dbReference type="GO" id="GO:0003777">
    <property type="term" value="F:microtubule motor activity"/>
    <property type="evidence" value="ECO:0007669"/>
    <property type="project" value="InterPro"/>
</dbReference>
<dbReference type="InParanoid" id="A0A2V0NPG1"/>
<evidence type="ECO:0000256" key="3">
    <source>
        <dbReference type="ARBA" id="ARBA00022701"/>
    </source>
</evidence>
<dbReference type="GO" id="GO:0005874">
    <property type="term" value="C:microtubule"/>
    <property type="evidence" value="ECO:0007669"/>
    <property type="project" value="UniProtKB-KW"/>
</dbReference>
<evidence type="ECO:0000256" key="1">
    <source>
        <dbReference type="ARBA" id="ARBA00004245"/>
    </source>
</evidence>
<feature type="compositionally biased region" description="Low complexity" evidence="12">
    <location>
        <begin position="728"/>
        <end position="763"/>
    </location>
</feature>
<dbReference type="EMBL" id="BDRX01000008">
    <property type="protein sequence ID" value="GBF89159.1"/>
    <property type="molecule type" value="Genomic_DNA"/>
</dbReference>
<sequence length="874" mass="93523">MTKATECVKVVVRCRPLSEQERRDARAQIVEMDTRAGQVMLRNPKAEGGEAPKMFTFDQVYDPEANQREIFDITARPILDAVMDGYNGTIFAYGQTGTGKSFTMEGRDEPQELRGIIPNAFNYIFDTIAQQSGSREFLVRASYLEIYNEDIRDLLSKAPEARLELKESPERGVYVKDLMQFVVKGVPEISSVLQVGKKNRSVGATMMNQDSSRSHSIFSITIETTERTAPPAAAGGAGAAAAAAPDGHIRVGKLNLVDLAGSERQSKTGATGDRLREGIKINLSLTALGNVISALVDGKAGHIPYRDSKLTRLLQDSLGGNTKTVMVANIGPADWNYDETLSTLRYANRAKNITNRPRINEDPKDAMLRQFQEEITRLKQQLAARQAAGGGGGAGVPEGASPRAAGGAAAGGASAAAEAGDDGGLMERIRSELRAELEAKVRHDLSAEAAAAVRAEAEANARRQLEAAMAESGRTEEQRRALRDALRRQLESMAALQAAAEAEKREQSELLTRIAAMEEKVLHGGVNLLERVDELKARSAATKAEMEVARRQSEEQERRLRELQTKRAGLSEAYGSLEEEVAQKSAQLRALYAEYRQKKDEAAELRVQFQSEREDLLADYRRMARAAKLKNLVIACYIPPEYQEVIMEHAHWDEYDEAWRIEAAELAGNAERARQDALAAQQRAAAAAATPDLYTLDCRRMEGLYYSYASLAEDLAGATGPLGGSGAGSPAADGQQQAGPQQQQPRRSAQQRPASRRSTAGSLGAAAAAAAAAMGGAAATAAEGAARTGSPFGGSRPGSARVRGGGLLAEAAWPAGTDRCGSAGSGKGGRGSHGPAAAGQQQTVEQQAFPTARGLVKASLDGAPRPASARARRT</sequence>
<gene>
    <name evidence="14" type="ORF">Rsub_01876</name>
</gene>
<dbReference type="PROSITE" id="PS00411">
    <property type="entry name" value="KINESIN_MOTOR_1"/>
    <property type="match status" value="1"/>
</dbReference>
<dbReference type="GO" id="GO:0008017">
    <property type="term" value="F:microtubule binding"/>
    <property type="evidence" value="ECO:0007669"/>
    <property type="project" value="InterPro"/>
</dbReference>
<dbReference type="SUPFAM" id="SSF52540">
    <property type="entry name" value="P-loop containing nucleoside triphosphate hydrolases"/>
    <property type="match status" value="1"/>
</dbReference>
<dbReference type="OrthoDB" id="3176171at2759"/>
<dbReference type="GO" id="GO:0007018">
    <property type="term" value="P:microtubule-based movement"/>
    <property type="evidence" value="ECO:0007669"/>
    <property type="project" value="InterPro"/>
</dbReference>
<evidence type="ECO:0000256" key="10">
    <source>
        <dbReference type="RuleBase" id="RU000394"/>
    </source>
</evidence>
<evidence type="ECO:0000256" key="11">
    <source>
        <dbReference type="SAM" id="Coils"/>
    </source>
</evidence>
<feature type="domain" description="Kinesin motor" evidence="13">
    <location>
        <begin position="7"/>
        <end position="353"/>
    </location>
</feature>
<evidence type="ECO:0000313" key="15">
    <source>
        <dbReference type="Proteomes" id="UP000247498"/>
    </source>
</evidence>
<dbReference type="AlphaFoldDB" id="A0A2V0NPG1"/>
<organism evidence="14 15">
    <name type="scientific">Raphidocelis subcapitata</name>
    <dbReference type="NCBI Taxonomy" id="307507"/>
    <lineage>
        <taxon>Eukaryota</taxon>
        <taxon>Viridiplantae</taxon>
        <taxon>Chlorophyta</taxon>
        <taxon>core chlorophytes</taxon>
        <taxon>Chlorophyceae</taxon>
        <taxon>CS clade</taxon>
        <taxon>Sphaeropleales</taxon>
        <taxon>Selenastraceae</taxon>
        <taxon>Raphidocelis</taxon>
    </lineage>
</organism>
<evidence type="ECO:0000256" key="2">
    <source>
        <dbReference type="ARBA" id="ARBA00022490"/>
    </source>
</evidence>
<reference evidence="14 15" key="1">
    <citation type="journal article" date="2018" name="Sci. Rep.">
        <title>Raphidocelis subcapitata (=Pseudokirchneriella subcapitata) provides an insight into genome evolution and environmental adaptations in the Sphaeropleales.</title>
        <authorList>
            <person name="Suzuki S."/>
            <person name="Yamaguchi H."/>
            <person name="Nakajima N."/>
            <person name="Kawachi M."/>
        </authorList>
    </citation>
    <scope>NUCLEOTIDE SEQUENCE [LARGE SCALE GENOMIC DNA]</scope>
    <source>
        <strain evidence="14 15">NIES-35</strain>
    </source>
</reference>
<dbReference type="STRING" id="307507.A0A2V0NPG1"/>
<comment type="similarity">
    <text evidence="9 10">Belongs to the TRAFAC class myosin-kinesin ATPase superfamily. Kinesin family.</text>
</comment>
<keyword evidence="15" id="KW-1185">Reference proteome</keyword>
<evidence type="ECO:0000256" key="12">
    <source>
        <dbReference type="SAM" id="MobiDB-lite"/>
    </source>
</evidence>
<dbReference type="FunFam" id="3.40.850.10:FF:000029">
    <property type="entry name" value="Kinesin-like protein KIF17"/>
    <property type="match status" value="1"/>
</dbReference>
<dbReference type="PRINTS" id="PR00380">
    <property type="entry name" value="KINESINHEAVY"/>
</dbReference>
<evidence type="ECO:0000256" key="7">
    <source>
        <dbReference type="ARBA" id="ARBA00023175"/>
    </source>
</evidence>
<evidence type="ECO:0000256" key="4">
    <source>
        <dbReference type="ARBA" id="ARBA00022741"/>
    </source>
</evidence>
<comment type="caution">
    <text evidence="14">The sequence shown here is derived from an EMBL/GenBank/DDBJ whole genome shotgun (WGS) entry which is preliminary data.</text>
</comment>
<feature type="binding site" evidence="9">
    <location>
        <begin position="94"/>
        <end position="101"/>
    </location>
    <ligand>
        <name>ATP</name>
        <dbReference type="ChEBI" id="CHEBI:30616"/>
    </ligand>
</feature>
<feature type="region of interest" description="Disordered" evidence="12">
    <location>
        <begin position="813"/>
        <end position="850"/>
    </location>
</feature>
<keyword evidence="5 9" id="KW-0067">ATP-binding</keyword>
<keyword evidence="7 9" id="KW-0505">Motor protein</keyword>
<dbReference type="GO" id="GO:0005524">
    <property type="term" value="F:ATP binding"/>
    <property type="evidence" value="ECO:0007669"/>
    <property type="project" value="UniProtKB-UniRule"/>
</dbReference>
<dbReference type="InterPro" id="IPR001752">
    <property type="entry name" value="Kinesin_motor_dom"/>
</dbReference>
<dbReference type="InterPro" id="IPR027417">
    <property type="entry name" value="P-loop_NTPase"/>
</dbReference>
<evidence type="ECO:0000313" key="14">
    <source>
        <dbReference type="EMBL" id="GBF89159.1"/>
    </source>
</evidence>
<evidence type="ECO:0000256" key="9">
    <source>
        <dbReference type="PROSITE-ProRule" id="PRU00283"/>
    </source>
</evidence>
<dbReference type="Pfam" id="PF00225">
    <property type="entry name" value="Kinesin"/>
    <property type="match status" value="1"/>
</dbReference>
<feature type="compositionally biased region" description="Gly residues" evidence="12">
    <location>
        <begin position="823"/>
        <end position="832"/>
    </location>
</feature>
<proteinExistence type="inferred from homology"/>
<feature type="region of interest" description="Disordered" evidence="12">
    <location>
        <begin position="721"/>
        <end position="763"/>
    </location>
</feature>
<comment type="subcellular location">
    <subcellularLocation>
        <location evidence="1">Cytoplasm</location>
        <location evidence="1">Cytoskeleton</location>
    </subcellularLocation>
</comment>
<dbReference type="PROSITE" id="PS50067">
    <property type="entry name" value="KINESIN_MOTOR_2"/>
    <property type="match status" value="1"/>
</dbReference>
<evidence type="ECO:0000256" key="5">
    <source>
        <dbReference type="ARBA" id="ARBA00022840"/>
    </source>
</evidence>
<protein>
    <recommendedName>
        <fullName evidence="10">Kinesin-like protein</fullName>
    </recommendedName>
</protein>
<dbReference type="InterPro" id="IPR019821">
    <property type="entry name" value="Kinesin_motor_CS"/>
</dbReference>
<dbReference type="PANTHER" id="PTHR47969:SF21">
    <property type="entry name" value="KINESIN-LIKE PROTEIN"/>
    <property type="match status" value="1"/>
</dbReference>
<evidence type="ECO:0000259" key="13">
    <source>
        <dbReference type="PROSITE" id="PS50067"/>
    </source>
</evidence>
<evidence type="ECO:0000256" key="6">
    <source>
        <dbReference type="ARBA" id="ARBA00023054"/>
    </source>
</evidence>
<feature type="compositionally biased region" description="Polar residues" evidence="12">
    <location>
        <begin position="839"/>
        <end position="849"/>
    </location>
</feature>
<dbReference type="SMART" id="SM00129">
    <property type="entry name" value="KISc"/>
    <property type="match status" value="1"/>
</dbReference>
<dbReference type="Gene3D" id="3.40.850.10">
    <property type="entry name" value="Kinesin motor domain"/>
    <property type="match status" value="1"/>
</dbReference>
<keyword evidence="3 10" id="KW-0493">Microtubule</keyword>
<dbReference type="InterPro" id="IPR036961">
    <property type="entry name" value="Kinesin_motor_dom_sf"/>
</dbReference>
<dbReference type="CDD" id="cd01371">
    <property type="entry name" value="KISc_KIF3"/>
    <property type="match status" value="1"/>
</dbReference>